<keyword evidence="2" id="KW-0812">Transmembrane</keyword>
<dbReference type="RefSeq" id="XP_040648698.1">
    <property type="nucleotide sequence ID" value="XM_040793843.1"/>
</dbReference>
<gene>
    <name evidence="3" type="ORF">PGRI_061290</name>
</gene>
<comment type="caution">
    <text evidence="3">The sequence shown here is derived from an EMBL/GenBank/DDBJ whole genome shotgun (WGS) entry which is preliminary data.</text>
</comment>
<dbReference type="AlphaFoldDB" id="A0A135LMF7"/>
<feature type="transmembrane region" description="Helical" evidence="2">
    <location>
        <begin position="20"/>
        <end position="36"/>
    </location>
</feature>
<dbReference type="Pfam" id="PF04488">
    <property type="entry name" value="Gly_transf_sug"/>
    <property type="match status" value="1"/>
</dbReference>
<keyword evidence="4" id="KW-1185">Reference proteome</keyword>
<proteinExistence type="inferred from homology"/>
<dbReference type="InterPro" id="IPR029044">
    <property type="entry name" value="Nucleotide-diphossugar_trans"/>
</dbReference>
<organism evidence="3 4">
    <name type="scientific">Penicillium patulum</name>
    <name type="common">Penicillium griseofulvum</name>
    <dbReference type="NCBI Taxonomy" id="5078"/>
    <lineage>
        <taxon>Eukaryota</taxon>
        <taxon>Fungi</taxon>
        <taxon>Dikarya</taxon>
        <taxon>Ascomycota</taxon>
        <taxon>Pezizomycotina</taxon>
        <taxon>Eurotiomycetes</taxon>
        <taxon>Eurotiomycetidae</taxon>
        <taxon>Eurotiales</taxon>
        <taxon>Aspergillaceae</taxon>
        <taxon>Penicillium</taxon>
    </lineage>
</organism>
<evidence type="ECO:0000313" key="3">
    <source>
        <dbReference type="EMBL" id="KXG50162.1"/>
    </source>
</evidence>
<dbReference type="PANTHER" id="PTHR31834:SF9">
    <property type="entry name" value="INITIATION-SPECIFIC ALPHA-1,6-MANNOSYLTRANSFERASE"/>
    <property type="match status" value="1"/>
</dbReference>
<dbReference type="OMA" id="TQNTHPD"/>
<sequence>MSPRRIIVQISKRLFTRRVFCITFIIFIWFLIYHLPAPPPTKNNDRADRPPPEHHVSDTARFLYRSPFRENPAIEYEKQLSRALQRIEKVVLARNQQNNIAEHRIWQIAKDEKHRGDDSIIFQHKNKEWAYTLVNDNKAIEFVTNELSAISEIATTYKSYPHNVLRADLLRYLLLWYYGGFYADIDVFPARTIKTCPALESFFAPRPDEYNEYTYPDISLVVGIEVDEPYASPQFMHDWHWTRSYGLIQYTMYAPRRFSPLLRETIVRVLSHTMQYNSHHKGFFPSLAYGEKDILGITGPDVFTDAVLDTLSSSLPETHPFVEQSVDADVDIGDLVDTETGELRKRVTWAPFHRLRETVCIQADEAVPNESMGGLCVLPISVWGNGQRHSEAGGFNHANACVNHRFGRTWKKGWWEYIFG</sequence>
<dbReference type="EMBL" id="LHQR01000048">
    <property type="protein sequence ID" value="KXG50162.1"/>
    <property type="molecule type" value="Genomic_DNA"/>
</dbReference>
<dbReference type="PANTHER" id="PTHR31834">
    <property type="entry name" value="INITIATION-SPECIFIC ALPHA-1,6-MANNOSYLTRANSFERASE"/>
    <property type="match status" value="1"/>
</dbReference>
<dbReference type="InterPro" id="IPR007577">
    <property type="entry name" value="GlycoTrfase_DXD_sugar-bd_CS"/>
</dbReference>
<dbReference type="Proteomes" id="UP000070168">
    <property type="component" value="Unassembled WGS sequence"/>
</dbReference>
<accession>A0A135LMF7</accession>
<dbReference type="STRING" id="5078.A0A135LMF7"/>
<dbReference type="GO" id="GO:0006487">
    <property type="term" value="P:protein N-linked glycosylation"/>
    <property type="evidence" value="ECO:0007669"/>
    <property type="project" value="TreeGrafter"/>
</dbReference>
<dbReference type="GO" id="GO:0000136">
    <property type="term" value="C:mannan polymerase complex"/>
    <property type="evidence" value="ECO:0007669"/>
    <property type="project" value="TreeGrafter"/>
</dbReference>
<evidence type="ECO:0000256" key="1">
    <source>
        <dbReference type="ARBA" id="ARBA00009003"/>
    </source>
</evidence>
<protein>
    <submittedName>
        <fullName evidence="3">Uncharacterized protein</fullName>
    </submittedName>
</protein>
<dbReference type="GO" id="GO:0000009">
    <property type="term" value="F:alpha-1,6-mannosyltransferase activity"/>
    <property type="evidence" value="ECO:0007669"/>
    <property type="project" value="InterPro"/>
</dbReference>
<dbReference type="SUPFAM" id="SSF53448">
    <property type="entry name" value="Nucleotide-diphospho-sugar transferases"/>
    <property type="match status" value="1"/>
</dbReference>
<dbReference type="InterPro" id="IPR039367">
    <property type="entry name" value="Och1-like"/>
</dbReference>
<dbReference type="GeneID" id="63709143"/>
<comment type="similarity">
    <text evidence="1">Belongs to the glycosyltransferase 32 family.</text>
</comment>
<keyword evidence="2" id="KW-0472">Membrane</keyword>
<reference evidence="3 4" key="1">
    <citation type="journal article" date="2016" name="BMC Genomics">
        <title>Genome sequencing and secondary metabolism of the postharvest pathogen Penicillium griseofulvum.</title>
        <authorList>
            <person name="Banani H."/>
            <person name="Marcet-Houben M."/>
            <person name="Ballester A.R."/>
            <person name="Abbruscato P."/>
            <person name="Gonzalez-Candelas L."/>
            <person name="Gabaldon T."/>
            <person name="Spadaro D."/>
        </authorList>
    </citation>
    <scope>NUCLEOTIDE SEQUENCE [LARGE SCALE GENOMIC DNA]</scope>
    <source>
        <strain evidence="3 4">PG3</strain>
    </source>
</reference>
<dbReference type="Gene3D" id="3.90.550.20">
    <property type="match status" value="1"/>
</dbReference>
<keyword evidence="2" id="KW-1133">Transmembrane helix</keyword>
<evidence type="ECO:0000256" key="2">
    <source>
        <dbReference type="SAM" id="Phobius"/>
    </source>
</evidence>
<name>A0A135LMF7_PENPA</name>
<dbReference type="OrthoDB" id="409543at2759"/>
<evidence type="ECO:0000313" key="4">
    <source>
        <dbReference type="Proteomes" id="UP000070168"/>
    </source>
</evidence>